<feature type="compositionally biased region" description="Acidic residues" evidence="1">
    <location>
        <begin position="42"/>
        <end position="52"/>
    </location>
</feature>
<organism evidence="2 3">
    <name type="scientific">Litomosoides sigmodontis</name>
    <name type="common">Filarial nematode worm</name>
    <dbReference type="NCBI Taxonomy" id="42156"/>
    <lineage>
        <taxon>Eukaryota</taxon>
        <taxon>Metazoa</taxon>
        <taxon>Ecdysozoa</taxon>
        <taxon>Nematoda</taxon>
        <taxon>Chromadorea</taxon>
        <taxon>Rhabditida</taxon>
        <taxon>Spirurina</taxon>
        <taxon>Spiruromorpha</taxon>
        <taxon>Filarioidea</taxon>
        <taxon>Onchocercidae</taxon>
        <taxon>Litomosoides</taxon>
    </lineage>
</organism>
<gene>
    <name evidence="2" type="ORF">NLS_LOCUS10003</name>
</gene>
<dbReference type="Proteomes" id="UP000277928">
    <property type="component" value="Unassembled WGS sequence"/>
</dbReference>
<dbReference type="AlphaFoldDB" id="A0A3P7KHQ9"/>
<sequence>MQSLEDLDEITSSASGSGDESFTEIDDKDEENNTVGKSSITSDEEGGDDEEMQSAVRQKWKVIKPKGFDLIESDIGEDAVQYLKQKADENAISFFAQEEVETMGMKRKDPSEDVGRSEQCMPFGGLQMTFKMKSCGLAAKKESLARRKKEHLAERKEVRRGHGECTWISFFLFFLCCIVKRAFEADCILKSE</sequence>
<dbReference type="EMBL" id="UYRX01002258">
    <property type="protein sequence ID" value="VDM92990.1"/>
    <property type="molecule type" value="Genomic_DNA"/>
</dbReference>
<name>A0A3P7KHQ9_LITSI</name>
<evidence type="ECO:0000256" key="1">
    <source>
        <dbReference type="SAM" id="MobiDB-lite"/>
    </source>
</evidence>
<dbReference type="OrthoDB" id="273340at2759"/>
<evidence type="ECO:0000313" key="3">
    <source>
        <dbReference type="Proteomes" id="UP000277928"/>
    </source>
</evidence>
<protein>
    <submittedName>
        <fullName evidence="2">Uncharacterized protein</fullName>
    </submittedName>
</protein>
<feature type="compositionally biased region" description="Acidic residues" evidence="1">
    <location>
        <begin position="21"/>
        <end position="32"/>
    </location>
</feature>
<evidence type="ECO:0000313" key="2">
    <source>
        <dbReference type="EMBL" id="VDM92990.1"/>
    </source>
</evidence>
<reference evidence="2 3" key="1">
    <citation type="submission" date="2018-08" db="EMBL/GenBank/DDBJ databases">
        <authorList>
            <person name="Laetsch R D."/>
            <person name="Stevens L."/>
            <person name="Kumar S."/>
            <person name="Blaxter L. M."/>
        </authorList>
    </citation>
    <scope>NUCLEOTIDE SEQUENCE [LARGE SCALE GENOMIC DNA]</scope>
</reference>
<proteinExistence type="predicted"/>
<accession>A0A3P7KHQ9</accession>
<keyword evidence="3" id="KW-1185">Reference proteome</keyword>
<feature type="compositionally biased region" description="Polar residues" evidence="1">
    <location>
        <begin position="10"/>
        <end position="20"/>
    </location>
</feature>
<feature type="region of interest" description="Disordered" evidence="1">
    <location>
        <begin position="1"/>
        <end position="56"/>
    </location>
</feature>
<dbReference type="STRING" id="42156.A0A3P7KHQ9"/>